<sequence>MFTGLSALPLTSVTAGGVAEKGCSHILSRLTEARVDFMGIPGQPESYACLTRDQRTRIATLAKQHAGIVVW</sequence>
<protein>
    <submittedName>
        <fullName evidence="1">Uncharacterized protein</fullName>
    </submittedName>
</protein>
<accession>A0A4U9CWY1</accession>
<proteinExistence type="predicted"/>
<evidence type="ECO:0000313" key="2">
    <source>
        <dbReference type="Proteomes" id="UP000339249"/>
    </source>
</evidence>
<gene>
    <name evidence="1" type="ORF">NCTC9185_01075</name>
</gene>
<dbReference type="EMBL" id="CABDVU010000001">
    <property type="protein sequence ID" value="VTN09192.1"/>
    <property type="molecule type" value="Genomic_DNA"/>
</dbReference>
<dbReference type="AlphaFoldDB" id="A0A4U9CWY1"/>
<evidence type="ECO:0000313" key="1">
    <source>
        <dbReference type="EMBL" id="VTN09192.1"/>
    </source>
</evidence>
<reference evidence="1 2" key="1">
    <citation type="submission" date="2019-04" db="EMBL/GenBank/DDBJ databases">
        <authorList>
            <consortium name="Pathogen Informatics"/>
        </authorList>
    </citation>
    <scope>NUCLEOTIDE SEQUENCE [LARGE SCALE GENOMIC DNA]</scope>
    <source>
        <strain evidence="1 2">NCTC9185</strain>
    </source>
</reference>
<name>A0A4U9CWY1_RAOTE</name>
<dbReference type="Proteomes" id="UP000339249">
    <property type="component" value="Unassembled WGS sequence"/>
</dbReference>
<organism evidence="1 2">
    <name type="scientific">Raoultella terrigena</name>
    <name type="common">Klebsiella terrigena</name>
    <dbReference type="NCBI Taxonomy" id="577"/>
    <lineage>
        <taxon>Bacteria</taxon>
        <taxon>Pseudomonadati</taxon>
        <taxon>Pseudomonadota</taxon>
        <taxon>Gammaproteobacteria</taxon>
        <taxon>Enterobacterales</taxon>
        <taxon>Enterobacteriaceae</taxon>
        <taxon>Klebsiella/Raoultella group</taxon>
        <taxon>Raoultella</taxon>
    </lineage>
</organism>